<keyword evidence="4" id="KW-0762">Sugar transport</keyword>
<keyword evidence="6 9" id="KW-0812">Transmembrane</keyword>
<keyword evidence="3" id="KW-1003">Cell membrane</keyword>
<dbReference type="EMBL" id="LR214950">
    <property type="protein sequence ID" value="VEU58449.1"/>
    <property type="molecule type" value="Genomic_DNA"/>
</dbReference>
<dbReference type="PANTHER" id="PTHR32502">
    <property type="entry name" value="N-ACETYLGALACTOSAMINE PERMEASE II COMPONENT-RELATED"/>
    <property type="match status" value="1"/>
</dbReference>
<protein>
    <submittedName>
        <fullName evidence="10">PTS system N-acetylgalactosamine-specific EIIC component 1</fullName>
    </submittedName>
</protein>
<dbReference type="GO" id="GO:0005886">
    <property type="term" value="C:plasma membrane"/>
    <property type="evidence" value="ECO:0007669"/>
    <property type="project" value="UniProtKB-SubCell"/>
</dbReference>
<feature type="transmembrane region" description="Helical" evidence="9">
    <location>
        <begin position="200"/>
        <end position="218"/>
    </location>
</feature>
<dbReference type="PANTHER" id="PTHR32502:SF8">
    <property type="entry name" value="N-ACETYLGALACTOSAMINE PERMEASE IIC COMPONENT 1"/>
    <property type="match status" value="1"/>
</dbReference>
<gene>
    <name evidence="10" type="primary">agaC</name>
    <name evidence="10" type="ORF">NCTC10183_00200</name>
</gene>
<accession>A0A449A2G7</accession>
<evidence type="ECO:0000313" key="11">
    <source>
        <dbReference type="Proteomes" id="UP000290568"/>
    </source>
</evidence>
<proteinExistence type="predicted"/>
<evidence type="ECO:0000256" key="9">
    <source>
        <dbReference type="SAM" id="Phobius"/>
    </source>
</evidence>
<feature type="transmembrane region" description="Helical" evidence="9">
    <location>
        <begin position="158"/>
        <end position="180"/>
    </location>
</feature>
<feature type="transmembrane region" description="Helical" evidence="9">
    <location>
        <begin position="225"/>
        <end position="243"/>
    </location>
</feature>
<evidence type="ECO:0000256" key="5">
    <source>
        <dbReference type="ARBA" id="ARBA00022683"/>
    </source>
</evidence>
<keyword evidence="8 9" id="KW-0472">Membrane</keyword>
<dbReference type="Proteomes" id="UP000290568">
    <property type="component" value="Chromosome"/>
</dbReference>
<reference evidence="10 11" key="1">
    <citation type="submission" date="2019-01" db="EMBL/GenBank/DDBJ databases">
        <authorList>
            <consortium name="Pathogen Informatics"/>
        </authorList>
    </citation>
    <scope>NUCLEOTIDE SEQUENCE [LARGE SCALE GENOMIC DNA]</scope>
    <source>
        <strain evidence="10 11">NCTC10183</strain>
    </source>
</reference>
<evidence type="ECO:0000256" key="4">
    <source>
        <dbReference type="ARBA" id="ARBA00022597"/>
    </source>
</evidence>
<feature type="transmembrane region" description="Helical" evidence="9">
    <location>
        <begin position="12"/>
        <end position="31"/>
    </location>
</feature>
<dbReference type="InterPro" id="IPR004700">
    <property type="entry name" value="PTS_IIC_man"/>
</dbReference>
<evidence type="ECO:0000256" key="3">
    <source>
        <dbReference type="ARBA" id="ARBA00022475"/>
    </source>
</evidence>
<feature type="transmembrane region" description="Helical" evidence="9">
    <location>
        <begin position="37"/>
        <end position="70"/>
    </location>
</feature>
<dbReference type="PROSITE" id="PS51106">
    <property type="entry name" value="PTS_EIIC_TYPE_4"/>
    <property type="match status" value="1"/>
</dbReference>
<keyword evidence="2" id="KW-0813">Transport</keyword>
<organism evidence="10 11">
    <name type="scientific">Mycoplasmopsis gallinacea</name>
    <dbReference type="NCBI Taxonomy" id="29556"/>
    <lineage>
        <taxon>Bacteria</taxon>
        <taxon>Bacillati</taxon>
        <taxon>Mycoplasmatota</taxon>
        <taxon>Mycoplasmoidales</taxon>
        <taxon>Metamycoplasmataceae</taxon>
        <taxon>Mycoplasmopsis</taxon>
    </lineage>
</organism>
<dbReference type="GO" id="GO:0009401">
    <property type="term" value="P:phosphoenolpyruvate-dependent sugar phosphotransferase system"/>
    <property type="evidence" value="ECO:0007669"/>
    <property type="project" value="UniProtKB-KW"/>
</dbReference>
<dbReference type="AlphaFoldDB" id="A0A449A2G7"/>
<dbReference type="RefSeq" id="WP_223211644.1">
    <property type="nucleotide sequence ID" value="NZ_LR214950.1"/>
</dbReference>
<evidence type="ECO:0000256" key="1">
    <source>
        <dbReference type="ARBA" id="ARBA00004651"/>
    </source>
</evidence>
<evidence type="ECO:0000256" key="2">
    <source>
        <dbReference type="ARBA" id="ARBA00022448"/>
    </source>
</evidence>
<keyword evidence="7 9" id="KW-1133">Transmembrane helix</keyword>
<comment type="subcellular location">
    <subcellularLocation>
        <location evidence="1">Cell membrane</location>
        <topology evidence="1">Multi-pass membrane protein</topology>
    </subcellularLocation>
</comment>
<evidence type="ECO:0000313" key="10">
    <source>
        <dbReference type="EMBL" id="VEU58449.1"/>
    </source>
</evidence>
<feature type="transmembrane region" description="Helical" evidence="9">
    <location>
        <begin position="249"/>
        <end position="268"/>
    </location>
</feature>
<dbReference type="Pfam" id="PF03609">
    <property type="entry name" value="EII-Sor"/>
    <property type="match status" value="1"/>
</dbReference>
<evidence type="ECO:0000256" key="7">
    <source>
        <dbReference type="ARBA" id="ARBA00022989"/>
    </source>
</evidence>
<keyword evidence="5" id="KW-0598">Phosphotransferase system</keyword>
<keyword evidence="11" id="KW-1185">Reference proteome</keyword>
<dbReference type="InterPro" id="IPR050303">
    <property type="entry name" value="GatZ_KbaZ_carbometab"/>
</dbReference>
<feature type="transmembrane region" description="Helical" evidence="9">
    <location>
        <begin position="112"/>
        <end position="137"/>
    </location>
</feature>
<sequence>MQYLIEITPAQALFIGLWAAIAVTGTLLGNYTATPIIYATGIGVILSGTPGALANAIVVGAAGQTVWLGFGISQGGVRPPDPIAPGIFAPVVALSAQPIIDGRMQLMTITDAGVFIGYSVPVGILMQLLITLLFTAMSPMSQLATKAVEKGKFRLFSLYSNLTLIVLMVVTFAFGTVVGFSANFLSGVANNLPDWLRTGFRVAGGMLPALGFALILKVMLKKEYLGFALLGYFLTLVFEAIAVATKTQFSILGLAIAVSAFVLIIMSLTKILDLDKLKAQAAAPVQVHSNKQNAEGEYEDGI</sequence>
<evidence type="ECO:0000256" key="8">
    <source>
        <dbReference type="ARBA" id="ARBA00023136"/>
    </source>
</evidence>
<name>A0A449A2G7_9BACT</name>
<evidence type="ECO:0000256" key="6">
    <source>
        <dbReference type="ARBA" id="ARBA00022692"/>
    </source>
</evidence>